<dbReference type="Proteomes" id="UP000264492">
    <property type="component" value="Unassembled WGS sequence"/>
</dbReference>
<evidence type="ECO:0000256" key="1">
    <source>
        <dbReference type="SAM" id="Phobius"/>
    </source>
</evidence>
<name>A0A371K6Q6_9GAMM</name>
<dbReference type="EMBL" id="QTSU01000001">
    <property type="protein sequence ID" value="RDZ29542.1"/>
    <property type="molecule type" value="Genomic_DNA"/>
</dbReference>
<sequence length="236" mass="25553">MTDIALPVLGLAVVDSINPSALAVALWWMARPGAAPRLLAYIAGIAVAYLTLGIALMLGLGAAVQRFGAAFDHPLVLALQFALGLAMLGYGIFAPKQPKQAPQPRQPRVGGLLGMMLLGMTVTAVELVTALPYFAAIAVMTSAQLAWWQWLPLLLVYNAIFVAPPLLLLGLYVFARERLQDRFERWRESLQRGARETLLWIVAIVGIALAGDAVGRYLNLRDGTPARADAPAWWED</sequence>
<feature type="transmembrane region" description="Helical" evidence="1">
    <location>
        <begin position="113"/>
        <end position="135"/>
    </location>
</feature>
<feature type="transmembrane region" description="Helical" evidence="1">
    <location>
        <begin position="155"/>
        <end position="175"/>
    </location>
</feature>
<reference evidence="2 3" key="1">
    <citation type="submission" date="2018-08" db="EMBL/GenBank/DDBJ databases">
        <title>Lysobacter sp. zong2l5, whole genome shotgun sequence.</title>
        <authorList>
            <person name="Zhang X."/>
            <person name="Feng G."/>
            <person name="Zhu H."/>
        </authorList>
    </citation>
    <scope>NUCLEOTIDE SEQUENCE [LARGE SCALE GENOMIC DNA]</scope>
    <source>
        <strain evidence="3">zong2l5</strain>
    </source>
</reference>
<feature type="transmembrane region" description="Helical" evidence="1">
    <location>
        <begin position="75"/>
        <end position="93"/>
    </location>
</feature>
<proteinExistence type="predicted"/>
<dbReference type="InterPro" id="IPR021315">
    <property type="entry name" value="Gap/Sap"/>
</dbReference>
<gene>
    <name evidence="2" type="ORF">DX914_10840</name>
</gene>
<keyword evidence="3" id="KW-1185">Reference proteome</keyword>
<feature type="transmembrane region" description="Helical" evidence="1">
    <location>
        <begin position="196"/>
        <end position="218"/>
    </location>
</feature>
<evidence type="ECO:0000313" key="3">
    <source>
        <dbReference type="Proteomes" id="UP000264492"/>
    </source>
</evidence>
<evidence type="ECO:0000313" key="2">
    <source>
        <dbReference type="EMBL" id="RDZ29542.1"/>
    </source>
</evidence>
<comment type="caution">
    <text evidence="2">The sequence shown here is derived from an EMBL/GenBank/DDBJ whole genome shotgun (WGS) entry which is preliminary data.</text>
</comment>
<protein>
    <submittedName>
        <fullName evidence="2">GAP family protein</fullName>
    </submittedName>
</protein>
<keyword evidence="1" id="KW-1133">Transmembrane helix</keyword>
<dbReference type="Pfam" id="PF11139">
    <property type="entry name" value="SfLAP"/>
    <property type="match status" value="1"/>
</dbReference>
<dbReference type="OrthoDB" id="7062264at2"/>
<dbReference type="RefSeq" id="WP_115858980.1">
    <property type="nucleotide sequence ID" value="NZ_QTSU01000001.1"/>
</dbReference>
<organism evidence="2 3">
    <name type="scientific">Lysobacter silvisoli</name>
    <dbReference type="NCBI Taxonomy" id="2293254"/>
    <lineage>
        <taxon>Bacteria</taxon>
        <taxon>Pseudomonadati</taxon>
        <taxon>Pseudomonadota</taxon>
        <taxon>Gammaproteobacteria</taxon>
        <taxon>Lysobacterales</taxon>
        <taxon>Lysobacteraceae</taxon>
        <taxon>Lysobacter</taxon>
    </lineage>
</organism>
<keyword evidence="1" id="KW-0812">Transmembrane</keyword>
<keyword evidence="1" id="KW-0472">Membrane</keyword>
<accession>A0A371K6Q6</accession>
<feature type="transmembrane region" description="Helical" evidence="1">
    <location>
        <begin position="40"/>
        <end position="63"/>
    </location>
</feature>
<feature type="transmembrane region" description="Helical" evidence="1">
    <location>
        <begin position="6"/>
        <end position="28"/>
    </location>
</feature>
<dbReference type="AlphaFoldDB" id="A0A371K6Q6"/>